<name>A0A0E0R5A0_ORYRU</name>
<dbReference type="EnsemblPlants" id="ORUFI11G05650.1">
    <property type="protein sequence ID" value="ORUFI11G05650.1"/>
    <property type="gene ID" value="ORUFI11G05650"/>
</dbReference>
<dbReference type="Proteomes" id="UP000008022">
    <property type="component" value="Unassembled WGS sequence"/>
</dbReference>
<evidence type="ECO:0000313" key="3">
    <source>
        <dbReference type="Proteomes" id="UP000008022"/>
    </source>
</evidence>
<keyword evidence="3" id="KW-1185">Reference proteome</keyword>
<evidence type="ECO:0000256" key="1">
    <source>
        <dbReference type="SAM" id="MobiDB-lite"/>
    </source>
</evidence>
<dbReference type="HOGENOM" id="CLU_2642389_0_0_1"/>
<protein>
    <submittedName>
        <fullName evidence="2">Uncharacterized protein</fullName>
    </submittedName>
</protein>
<organism evidence="2 3">
    <name type="scientific">Oryza rufipogon</name>
    <name type="common">Brownbeard rice</name>
    <name type="synonym">Asian wild rice</name>
    <dbReference type="NCBI Taxonomy" id="4529"/>
    <lineage>
        <taxon>Eukaryota</taxon>
        <taxon>Viridiplantae</taxon>
        <taxon>Streptophyta</taxon>
        <taxon>Embryophyta</taxon>
        <taxon>Tracheophyta</taxon>
        <taxon>Spermatophyta</taxon>
        <taxon>Magnoliopsida</taxon>
        <taxon>Liliopsida</taxon>
        <taxon>Poales</taxon>
        <taxon>Poaceae</taxon>
        <taxon>BOP clade</taxon>
        <taxon>Oryzoideae</taxon>
        <taxon>Oryzeae</taxon>
        <taxon>Oryzinae</taxon>
        <taxon>Oryza</taxon>
    </lineage>
</organism>
<dbReference type="AlphaFoldDB" id="A0A0E0R5A0"/>
<reference evidence="2" key="2">
    <citation type="submission" date="2015-06" db="UniProtKB">
        <authorList>
            <consortium name="EnsemblPlants"/>
        </authorList>
    </citation>
    <scope>IDENTIFICATION</scope>
</reference>
<reference evidence="3" key="1">
    <citation type="submission" date="2013-06" db="EMBL/GenBank/DDBJ databases">
        <authorList>
            <person name="Zhao Q."/>
        </authorList>
    </citation>
    <scope>NUCLEOTIDE SEQUENCE</scope>
    <source>
        <strain evidence="3">cv. W1943</strain>
    </source>
</reference>
<dbReference type="Gramene" id="ORUFI11G05650.1">
    <property type="protein sequence ID" value="ORUFI11G05650.1"/>
    <property type="gene ID" value="ORUFI11G05650"/>
</dbReference>
<accession>A0A0E0R5A0</accession>
<feature type="compositionally biased region" description="Basic residues" evidence="1">
    <location>
        <begin position="21"/>
        <end position="38"/>
    </location>
</feature>
<evidence type="ECO:0000313" key="2">
    <source>
        <dbReference type="EnsemblPlants" id="ORUFI11G05650.1"/>
    </source>
</evidence>
<proteinExistence type="predicted"/>
<sequence>MRIKGCLETGGKSSAKSDDKKKKRVRAQVTCKKMKRQPRKNDRKYPPEPSTPIMITNRFTLTHDSLGMVTRRRLQCC</sequence>
<feature type="region of interest" description="Disordered" evidence="1">
    <location>
        <begin position="1"/>
        <end position="54"/>
    </location>
</feature>